<dbReference type="CDD" id="cd07245">
    <property type="entry name" value="VOC_like"/>
    <property type="match status" value="1"/>
</dbReference>
<evidence type="ECO:0000259" key="2">
    <source>
        <dbReference type="PROSITE" id="PS51819"/>
    </source>
</evidence>
<evidence type="ECO:0000313" key="4">
    <source>
        <dbReference type="Proteomes" id="UP000239936"/>
    </source>
</evidence>
<dbReference type="RefSeq" id="WP_105073679.1">
    <property type="nucleotide sequence ID" value="NZ_JAFLKP010000230.1"/>
</dbReference>
<dbReference type="InterPro" id="IPR018146">
    <property type="entry name" value="Glyoxalase_1_CS"/>
</dbReference>
<organism evidence="3 4">
    <name type="scientific">Chromatium okenii</name>
    <dbReference type="NCBI Taxonomy" id="61644"/>
    <lineage>
        <taxon>Bacteria</taxon>
        <taxon>Pseudomonadati</taxon>
        <taxon>Pseudomonadota</taxon>
        <taxon>Gammaproteobacteria</taxon>
        <taxon>Chromatiales</taxon>
        <taxon>Chromatiaceae</taxon>
        <taxon>Chromatium</taxon>
    </lineage>
</organism>
<dbReference type="OrthoDB" id="9804944at2"/>
<evidence type="ECO:0000313" key="3">
    <source>
        <dbReference type="EMBL" id="PQJ96042.1"/>
    </source>
</evidence>
<sequence>MSIIQDIHHVSLIVADTSVALEFYAGVLGLKVLDTRPALGFAGAWLVAGTQQIHLLELPNPDPISGRPAHGGRDRHLALRVISVRDLIVRLDAAQCPYTLSRSGRHALFCRDPDGNALEFIEEKT</sequence>
<comment type="caution">
    <text evidence="3">The sequence shown here is derived from an EMBL/GenBank/DDBJ whole genome shotgun (WGS) entry which is preliminary data.</text>
</comment>
<keyword evidence="4" id="KW-1185">Reference proteome</keyword>
<dbReference type="PANTHER" id="PTHR21366">
    <property type="entry name" value="GLYOXALASE FAMILY PROTEIN"/>
    <property type="match status" value="1"/>
</dbReference>
<proteinExistence type="predicted"/>
<dbReference type="GO" id="GO:0004462">
    <property type="term" value="F:lactoylglutathione lyase activity"/>
    <property type="evidence" value="ECO:0007669"/>
    <property type="project" value="InterPro"/>
</dbReference>
<dbReference type="EMBL" id="PPGH01000035">
    <property type="protein sequence ID" value="PQJ96042.1"/>
    <property type="molecule type" value="Genomic_DNA"/>
</dbReference>
<keyword evidence="1" id="KW-0479">Metal-binding</keyword>
<dbReference type="InterPro" id="IPR037523">
    <property type="entry name" value="VOC_core"/>
</dbReference>
<dbReference type="Gene3D" id="3.10.180.10">
    <property type="entry name" value="2,3-Dihydroxybiphenyl 1,2-Dioxygenase, domain 1"/>
    <property type="match status" value="1"/>
</dbReference>
<dbReference type="PANTHER" id="PTHR21366:SF22">
    <property type="entry name" value="VOC DOMAIN-CONTAINING PROTEIN"/>
    <property type="match status" value="1"/>
</dbReference>
<accession>A0A2S7XRI4</accession>
<dbReference type="Pfam" id="PF00903">
    <property type="entry name" value="Glyoxalase"/>
    <property type="match status" value="1"/>
</dbReference>
<dbReference type="Proteomes" id="UP000239936">
    <property type="component" value="Unassembled WGS sequence"/>
</dbReference>
<protein>
    <submittedName>
        <fullName evidence="3">Glyoxalase</fullName>
    </submittedName>
</protein>
<dbReference type="InterPro" id="IPR029068">
    <property type="entry name" value="Glyas_Bleomycin-R_OHBP_Dase"/>
</dbReference>
<dbReference type="PROSITE" id="PS00934">
    <property type="entry name" value="GLYOXALASE_I_1"/>
    <property type="match status" value="1"/>
</dbReference>
<gene>
    <name evidence="3" type="ORF">CXB77_09400</name>
</gene>
<dbReference type="InterPro" id="IPR004360">
    <property type="entry name" value="Glyas_Fos-R_dOase_dom"/>
</dbReference>
<dbReference type="PROSITE" id="PS51819">
    <property type="entry name" value="VOC"/>
    <property type="match status" value="1"/>
</dbReference>
<name>A0A2S7XRI4_9GAMM</name>
<evidence type="ECO:0000256" key="1">
    <source>
        <dbReference type="ARBA" id="ARBA00022723"/>
    </source>
</evidence>
<reference evidence="3 4" key="1">
    <citation type="submission" date="2018-01" db="EMBL/GenBank/DDBJ databases">
        <title>The complete genome sequence of Chromatium okenii LaCa, a purple sulfur bacterium with a turbulent life.</title>
        <authorList>
            <person name="Luedin S.M."/>
            <person name="Liechti N."/>
            <person name="Storelli N."/>
            <person name="Danza F."/>
            <person name="Wittwer M."/>
            <person name="Pothier J.F."/>
            <person name="Tonolla M.A."/>
        </authorList>
    </citation>
    <scope>NUCLEOTIDE SEQUENCE [LARGE SCALE GENOMIC DNA]</scope>
    <source>
        <strain evidence="3 4">LaCa</strain>
    </source>
</reference>
<dbReference type="AlphaFoldDB" id="A0A2S7XRI4"/>
<dbReference type="InterPro" id="IPR050383">
    <property type="entry name" value="GlyoxalaseI/FosfomycinResist"/>
</dbReference>
<dbReference type="GO" id="GO:0046872">
    <property type="term" value="F:metal ion binding"/>
    <property type="evidence" value="ECO:0007669"/>
    <property type="project" value="UniProtKB-KW"/>
</dbReference>
<dbReference type="SUPFAM" id="SSF54593">
    <property type="entry name" value="Glyoxalase/Bleomycin resistance protein/Dihydroxybiphenyl dioxygenase"/>
    <property type="match status" value="1"/>
</dbReference>
<feature type="domain" description="VOC" evidence="2">
    <location>
        <begin position="6"/>
        <end position="123"/>
    </location>
</feature>